<reference evidence="1" key="1">
    <citation type="submission" date="2011-01" db="EMBL/GenBank/DDBJ databases">
        <title>The Genome Sequence of Nematocida parisii strain ERTm3.</title>
        <authorList>
            <consortium name="The Broad Institute Genome Sequencing Platform"/>
            <consortium name="The Broad Institute Genome Sequencing Center for Infectious Disease"/>
            <person name="Cuomo C."/>
            <person name="Troemel E."/>
            <person name="Young S.K."/>
            <person name="Zeng Q."/>
            <person name="Gargeya S."/>
            <person name="Fitzgerald M."/>
            <person name="Haas B."/>
            <person name="Abouelleil A."/>
            <person name="Alvarado L."/>
            <person name="Arachchi H.M."/>
            <person name="Berlin A."/>
            <person name="Chapman S.B."/>
            <person name="Gearin G."/>
            <person name="Goldberg J."/>
            <person name="Griggs A."/>
            <person name="Gujja S."/>
            <person name="Hansen M."/>
            <person name="Heiman D."/>
            <person name="Howarth C."/>
            <person name="Larimer J."/>
            <person name="Lui A."/>
            <person name="MacDonald P.J.P."/>
            <person name="McCowen C."/>
            <person name="Montmayeur A."/>
            <person name="Murphy C."/>
            <person name="Neiman D."/>
            <person name="Pearson M."/>
            <person name="Priest M."/>
            <person name="Roberts A."/>
            <person name="Saif S."/>
            <person name="Shea T."/>
            <person name="Sisk P."/>
            <person name="Stolte C."/>
            <person name="Sykes S."/>
            <person name="Wortman J."/>
            <person name="Nusbaum C."/>
            <person name="Birren B."/>
        </authorList>
    </citation>
    <scope>NUCLEOTIDE SEQUENCE</scope>
    <source>
        <strain evidence="1">ERTm3</strain>
    </source>
</reference>
<organism evidence="1 2">
    <name type="scientific">Nematocida parisii (strain ERTm3)</name>
    <name type="common">Nematode killer fungus</name>
    <dbReference type="NCBI Taxonomy" id="935791"/>
    <lineage>
        <taxon>Eukaryota</taxon>
        <taxon>Fungi</taxon>
        <taxon>Fungi incertae sedis</taxon>
        <taxon>Microsporidia</taxon>
        <taxon>Nematocida</taxon>
    </lineage>
</organism>
<protein>
    <submittedName>
        <fullName evidence="1">Uncharacterized protein</fullName>
    </submittedName>
</protein>
<proteinExistence type="predicted"/>
<dbReference type="HOGENOM" id="CLU_033176_0_0_1"/>
<keyword evidence="2" id="KW-1185">Reference proteome</keyword>
<gene>
    <name evidence="1" type="ORF">NEQG_01244</name>
</gene>
<dbReference type="OrthoDB" id="10378060at2759"/>
<dbReference type="VEuPathDB" id="MicrosporidiaDB:NEQG_01244"/>
<sequence length="385" mass="45068">MRLNGFSLIAPIDIELANIITCEQAEIHTKKEQDSLPPQKSRDEFINSDIGQTIIARDCALLYIVKQLNEEVPISRSFLNEESVIYDEFSNNLAISFNILNMINSMRINKLLNTFNVQRLMKFDDRAVNRMNYYKEVRNFELDKSDREMTDEERALDEFNYTLKFSKIFKPSILDVKYKKTIISSTCIQILNFILKFKEAINLTTIPQKIQNPILLDFKRAYAYTLKTLKCLKYVDAYSFGNGQLYKVENYFAMCIHRCLKGEEKIINYLVDLKKDIDSDLALVASKIPKTSNVKIMLSTHKKENIKTLDLISIYTFFLTFEKDLCDSELASLHDLVNSIPNIPQRNAYPSIRHSTYRNKETETHNIIDEIIEKHEEEFKTFEIY</sequence>
<name>I3EH57_NEMP3</name>
<dbReference type="Proteomes" id="UP000002872">
    <property type="component" value="Unassembled WGS sequence"/>
</dbReference>
<accession>I3EH57</accession>
<dbReference type="AlphaFoldDB" id="I3EH57"/>
<dbReference type="InParanoid" id="I3EH57"/>
<evidence type="ECO:0000313" key="1">
    <source>
        <dbReference type="EMBL" id="EIJ88554.1"/>
    </source>
</evidence>
<dbReference type="EMBL" id="GL870878">
    <property type="protein sequence ID" value="EIJ88554.1"/>
    <property type="molecule type" value="Genomic_DNA"/>
</dbReference>
<evidence type="ECO:0000313" key="2">
    <source>
        <dbReference type="Proteomes" id="UP000002872"/>
    </source>
</evidence>